<feature type="transmembrane region" description="Helical" evidence="2">
    <location>
        <begin position="131"/>
        <end position="150"/>
    </location>
</feature>
<dbReference type="Proteomes" id="UP001221757">
    <property type="component" value="Unassembled WGS sequence"/>
</dbReference>
<evidence type="ECO:0000256" key="2">
    <source>
        <dbReference type="SAM" id="Phobius"/>
    </source>
</evidence>
<evidence type="ECO:0000313" key="4">
    <source>
        <dbReference type="Proteomes" id="UP001221757"/>
    </source>
</evidence>
<keyword evidence="2" id="KW-1133">Transmembrane helix</keyword>
<accession>A0AAD7C6Y6</accession>
<keyword evidence="4" id="KW-1185">Reference proteome</keyword>
<sequence>MPQTAASPRHTGRPRAPVRANRAGRTSGERLPVRINAARPRARPAPFRRGSGEGASDCRMLSWGYSGENPGRVVERAPRARLHALEAGLPRRRVRGGGAILCLARGVSSDGMAGIKIHKTPRDPVEESRRWWPVAVLAMTRVVVLVLVLVRRRAKVGFKIDGEPLKEGAGREHTT</sequence>
<protein>
    <submittedName>
        <fullName evidence="3">Uncharacterized protein</fullName>
    </submittedName>
</protein>
<evidence type="ECO:0000256" key="1">
    <source>
        <dbReference type="SAM" id="MobiDB-lite"/>
    </source>
</evidence>
<dbReference type="AlphaFoldDB" id="A0AAD7C6Y6"/>
<dbReference type="EMBL" id="JARKIE010000420">
    <property type="protein sequence ID" value="KAJ7640942.1"/>
    <property type="molecule type" value="Genomic_DNA"/>
</dbReference>
<reference evidence="3" key="1">
    <citation type="submission" date="2023-03" db="EMBL/GenBank/DDBJ databases">
        <title>Massive genome expansion in bonnet fungi (Mycena s.s.) driven by repeated elements and novel gene families across ecological guilds.</title>
        <authorList>
            <consortium name="Lawrence Berkeley National Laboratory"/>
            <person name="Harder C.B."/>
            <person name="Miyauchi S."/>
            <person name="Viragh M."/>
            <person name="Kuo A."/>
            <person name="Thoen E."/>
            <person name="Andreopoulos B."/>
            <person name="Lu D."/>
            <person name="Skrede I."/>
            <person name="Drula E."/>
            <person name="Henrissat B."/>
            <person name="Morin E."/>
            <person name="Kohler A."/>
            <person name="Barry K."/>
            <person name="LaButti K."/>
            <person name="Morin E."/>
            <person name="Salamov A."/>
            <person name="Lipzen A."/>
            <person name="Mereny Z."/>
            <person name="Hegedus B."/>
            <person name="Baldrian P."/>
            <person name="Stursova M."/>
            <person name="Weitz H."/>
            <person name="Taylor A."/>
            <person name="Grigoriev I.V."/>
            <person name="Nagy L.G."/>
            <person name="Martin F."/>
            <person name="Kauserud H."/>
        </authorList>
    </citation>
    <scope>NUCLEOTIDE SEQUENCE</scope>
    <source>
        <strain evidence="3">CBHHK067</strain>
    </source>
</reference>
<organism evidence="3 4">
    <name type="scientific">Mycena rosella</name>
    <name type="common">Pink bonnet</name>
    <name type="synonym">Agaricus rosellus</name>
    <dbReference type="NCBI Taxonomy" id="1033263"/>
    <lineage>
        <taxon>Eukaryota</taxon>
        <taxon>Fungi</taxon>
        <taxon>Dikarya</taxon>
        <taxon>Basidiomycota</taxon>
        <taxon>Agaricomycotina</taxon>
        <taxon>Agaricomycetes</taxon>
        <taxon>Agaricomycetidae</taxon>
        <taxon>Agaricales</taxon>
        <taxon>Marasmiineae</taxon>
        <taxon>Mycenaceae</taxon>
        <taxon>Mycena</taxon>
    </lineage>
</organism>
<name>A0AAD7C6Y6_MYCRO</name>
<gene>
    <name evidence="3" type="ORF">B0H17DRAFT_1148853</name>
</gene>
<keyword evidence="2" id="KW-0472">Membrane</keyword>
<evidence type="ECO:0000313" key="3">
    <source>
        <dbReference type="EMBL" id="KAJ7640942.1"/>
    </source>
</evidence>
<proteinExistence type="predicted"/>
<comment type="caution">
    <text evidence="3">The sequence shown here is derived from an EMBL/GenBank/DDBJ whole genome shotgun (WGS) entry which is preliminary data.</text>
</comment>
<keyword evidence="2" id="KW-0812">Transmembrane</keyword>
<feature type="region of interest" description="Disordered" evidence="1">
    <location>
        <begin position="1"/>
        <end position="31"/>
    </location>
</feature>